<sequence>MTARLDPFAAAPSLMKNWFSISTAVASSLEPSLIELVKIRASQINGCANCINMHTAEARAKGETEQRIYLLSAWREAPCYTDRERAALAWTEALTRLSEGHEHEHAYPALETEFTQEEQVKLTLMINVINGWNRLAVGFGLWVEPAAATAIAEKAVA</sequence>
<dbReference type="GeneID" id="61609501"/>
<dbReference type="OMA" id="ITVINAW"/>
<dbReference type="NCBIfam" id="TIGR00778">
    <property type="entry name" value="ahpD_dom"/>
    <property type="match status" value="1"/>
</dbReference>
<evidence type="ECO:0000259" key="1">
    <source>
        <dbReference type="Pfam" id="PF02627"/>
    </source>
</evidence>
<dbReference type="AlphaFoldDB" id="A0A6G1WHR4"/>
<dbReference type="Gene3D" id="1.20.1290.10">
    <property type="entry name" value="AhpD-like"/>
    <property type="match status" value="1"/>
</dbReference>
<dbReference type="RefSeq" id="WP_011969728.1">
    <property type="nucleotide sequence ID" value="NZ_CP104148.1"/>
</dbReference>
<dbReference type="InterPro" id="IPR003779">
    <property type="entry name" value="CMD-like"/>
</dbReference>
<comment type="caution">
    <text evidence="2">The sequence shown here is derived from an EMBL/GenBank/DDBJ whole genome shotgun (WGS) entry which is preliminary data.</text>
</comment>
<dbReference type="SUPFAM" id="SSF69118">
    <property type="entry name" value="AhpD-like"/>
    <property type="match status" value="1"/>
</dbReference>
<dbReference type="PANTHER" id="PTHR34846:SF10">
    <property type="entry name" value="CYTOPLASMIC PROTEIN"/>
    <property type="match status" value="1"/>
</dbReference>
<dbReference type="Pfam" id="PF02627">
    <property type="entry name" value="CMD"/>
    <property type="match status" value="1"/>
</dbReference>
<dbReference type="EMBL" id="WISB01000052">
    <property type="protein sequence ID" value="MQW69290.1"/>
    <property type="molecule type" value="Genomic_DNA"/>
</dbReference>
<feature type="domain" description="Carboxymuconolactone decarboxylase-like" evidence="1">
    <location>
        <begin position="12"/>
        <end position="93"/>
    </location>
</feature>
<organism evidence="2">
    <name type="scientific">Sinorhizobium medicae</name>
    <dbReference type="NCBI Taxonomy" id="110321"/>
    <lineage>
        <taxon>Bacteria</taxon>
        <taxon>Pseudomonadati</taxon>
        <taxon>Pseudomonadota</taxon>
        <taxon>Alphaproteobacteria</taxon>
        <taxon>Hyphomicrobiales</taxon>
        <taxon>Rhizobiaceae</taxon>
        <taxon>Sinorhizobium/Ensifer group</taxon>
        <taxon>Sinorhizobium</taxon>
    </lineage>
</organism>
<gene>
    <name evidence="2" type="ORF">GHJ91_08920</name>
</gene>
<dbReference type="GO" id="GO:0051920">
    <property type="term" value="F:peroxiredoxin activity"/>
    <property type="evidence" value="ECO:0007669"/>
    <property type="project" value="InterPro"/>
</dbReference>
<evidence type="ECO:0000313" key="2">
    <source>
        <dbReference type="EMBL" id="MQW69290.1"/>
    </source>
</evidence>
<name>A0A6G1WHR4_9HYPH</name>
<dbReference type="InterPro" id="IPR029032">
    <property type="entry name" value="AhpD-like"/>
</dbReference>
<proteinExistence type="predicted"/>
<reference evidence="2" key="1">
    <citation type="journal article" date="2013" name="Genome Biol.">
        <title>Comparative genomics of the core and accessory genomes of 48 Sinorhizobium strains comprising five genospecies.</title>
        <authorList>
            <person name="Sugawara M."/>
            <person name="Epstein B."/>
            <person name="Badgley B.D."/>
            <person name="Unno T."/>
            <person name="Xu L."/>
            <person name="Reese J."/>
            <person name="Gyaneshwar P."/>
            <person name="Denny R."/>
            <person name="Mudge J."/>
            <person name="Bharti A.K."/>
            <person name="Farmer A.D."/>
            <person name="May G.D."/>
            <person name="Woodward J.E."/>
            <person name="Medigue C."/>
            <person name="Vallenet D."/>
            <person name="Lajus A."/>
            <person name="Rouy Z."/>
            <person name="Martinez-Vaz B."/>
            <person name="Tiffin P."/>
            <person name="Young N.D."/>
            <person name="Sadowsky M.J."/>
        </authorList>
    </citation>
    <scope>NUCLEOTIDE SEQUENCE</scope>
    <source>
        <strain evidence="2">M1</strain>
    </source>
</reference>
<dbReference type="InterPro" id="IPR004675">
    <property type="entry name" value="AhpD_core"/>
</dbReference>
<protein>
    <submittedName>
        <fullName evidence="2">Carboxymuconolactone decarboxylase family protein</fullName>
    </submittedName>
</protein>
<accession>A0A6G1WHR4</accession>
<dbReference type="PANTHER" id="PTHR34846">
    <property type="entry name" value="4-CARBOXYMUCONOLACTONE DECARBOXYLASE FAMILY PROTEIN (AFU_ORTHOLOGUE AFUA_6G11590)"/>
    <property type="match status" value="1"/>
</dbReference>